<evidence type="ECO:0000313" key="4">
    <source>
        <dbReference type="EMBL" id="CAL1154256.1"/>
    </source>
</evidence>
<keyword evidence="2" id="KW-0812">Transmembrane</keyword>
<dbReference type="EMBL" id="CAMXCT010002855">
    <property type="protein sequence ID" value="CAI4000881.1"/>
    <property type="molecule type" value="Genomic_DNA"/>
</dbReference>
<feature type="transmembrane region" description="Helical" evidence="2">
    <location>
        <begin position="82"/>
        <end position="102"/>
    </location>
</feature>
<dbReference type="GO" id="GO:0016301">
    <property type="term" value="F:kinase activity"/>
    <property type="evidence" value="ECO:0007669"/>
    <property type="project" value="UniProtKB-KW"/>
</dbReference>
<reference evidence="3" key="1">
    <citation type="submission" date="2022-10" db="EMBL/GenBank/DDBJ databases">
        <authorList>
            <person name="Chen Y."/>
            <person name="Dougan E. K."/>
            <person name="Chan C."/>
            <person name="Rhodes N."/>
            <person name="Thang M."/>
        </authorList>
    </citation>
    <scope>NUCLEOTIDE SEQUENCE</scope>
</reference>
<evidence type="ECO:0000313" key="6">
    <source>
        <dbReference type="Proteomes" id="UP001152797"/>
    </source>
</evidence>
<organism evidence="3">
    <name type="scientific">Cladocopium goreaui</name>
    <dbReference type="NCBI Taxonomy" id="2562237"/>
    <lineage>
        <taxon>Eukaryota</taxon>
        <taxon>Sar</taxon>
        <taxon>Alveolata</taxon>
        <taxon>Dinophyceae</taxon>
        <taxon>Suessiales</taxon>
        <taxon>Symbiodiniaceae</taxon>
        <taxon>Cladocopium</taxon>
    </lineage>
</organism>
<keyword evidence="5" id="KW-0808">Transferase</keyword>
<comment type="caution">
    <text evidence="3">The sequence shown here is derived from an EMBL/GenBank/DDBJ whole genome shotgun (WGS) entry which is preliminary data.</text>
</comment>
<feature type="transmembrane region" description="Helical" evidence="2">
    <location>
        <begin position="7"/>
        <end position="25"/>
    </location>
</feature>
<gene>
    <name evidence="3" type="ORF">C1SCF055_LOCUS26968</name>
</gene>
<evidence type="ECO:0000256" key="2">
    <source>
        <dbReference type="SAM" id="Phobius"/>
    </source>
</evidence>
<name>A0A9P1G600_9DINO</name>
<protein>
    <submittedName>
        <fullName evidence="5">Tyrosine-protein kinase ephrin type A/B receptor-like domain-containing protein</fullName>
    </submittedName>
</protein>
<proteinExistence type="predicted"/>
<reference evidence="4" key="2">
    <citation type="submission" date="2024-04" db="EMBL/GenBank/DDBJ databases">
        <authorList>
            <person name="Chen Y."/>
            <person name="Shah S."/>
            <person name="Dougan E. K."/>
            <person name="Thang M."/>
            <person name="Chan C."/>
        </authorList>
    </citation>
    <scope>NUCLEOTIDE SEQUENCE [LARGE SCALE GENOMIC DNA]</scope>
</reference>
<dbReference type="EMBL" id="CAMXCT030002855">
    <property type="protein sequence ID" value="CAL4788193.1"/>
    <property type="molecule type" value="Genomic_DNA"/>
</dbReference>
<accession>A0A9P1G600</accession>
<evidence type="ECO:0000256" key="1">
    <source>
        <dbReference type="SAM" id="MobiDB-lite"/>
    </source>
</evidence>
<dbReference type="AlphaFoldDB" id="A0A9P1G600"/>
<keyword evidence="2" id="KW-0472">Membrane</keyword>
<feature type="transmembrane region" description="Helical" evidence="2">
    <location>
        <begin position="54"/>
        <end position="75"/>
    </location>
</feature>
<keyword evidence="6" id="KW-1185">Reference proteome</keyword>
<dbReference type="EMBL" id="CAMXCT020002855">
    <property type="protein sequence ID" value="CAL1154256.1"/>
    <property type="molecule type" value="Genomic_DNA"/>
</dbReference>
<keyword evidence="5" id="KW-0675">Receptor</keyword>
<keyword evidence="5" id="KW-0418">Kinase</keyword>
<sequence>MLVGGSLLLVICVFGFLALCTYAAYRVPSWSATENHKYVRCFRFLVFRFRLDSWWFGVPLLMRGPLISLPIVFATDYAGIQTVWVTVILLSFLACQALAWPWKEGPQLVPVIDVLCKENLEMAGSGNTNAIMLVTRRADGVVGCLESVMIDNEAWLWQVVTESPTFPKRPSLASWIGRCGELGDGSGHRGLKAHHGGAMPEGSKVQKDERSVTELSRPRYDGDVPVSEAVNVSDVTVEPCLGVGC</sequence>
<dbReference type="Proteomes" id="UP001152797">
    <property type="component" value="Unassembled WGS sequence"/>
</dbReference>
<keyword evidence="2" id="KW-1133">Transmembrane helix</keyword>
<feature type="region of interest" description="Disordered" evidence="1">
    <location>
        <begin position="187"/>
        <end position="220"/>
    </location>
</feature>
<evidence type="ECO:0000313" key="5">
    <source>
        <dbReference type="EMBL" id="CAL4788193.1"/>
    </source>
</evidence>
<feature type="compositionally biased region" description="Basic and acidic residues" evidence="1">
    <location>
        <begin position="204"/>
        <end position="220"/>
    </location>
</feature>
<evidence type="ECO:0000313" key="3">
    <source>
        <dbReference type="EMBL" id="CAI4000881.1"/>
    </source>
</evidence>